<proteinExistence type="predicted"/>
<dbReference type="InterPro" id="IPR045312">
    <property type="entry name" value="PCBER-like"/>
</dbReference>
<dbReference type="InterPro" id="IPR036291">
    <property type="entry name" value="NAD(P)-bd_dom_sf"/>
</dbReference>
<reference evidence="4" key="1">
    <citation type="submission" date="2023-06" db="EMBL/GenBank/DDBJ databases">
        <title>Genome-scale phylogeny and comparative genomics of the fungal order Sordariales.</title>
        <authorList>
            <consortium name="Lawrence Berkeley National Laboratory"/>
            <person name="Hensen N."/>
            <person name="Bonometti L."/>
            <person name="Westerberg I."/>
            <person name="Brannstrom I.O."/>
            <person name="Guillou S."/>
            <person name="Cros-Aarteil S."/>
            <person name="Calhoun S."/>
            <person name="Haridas S."/>
            <person name="Kuo A."/>
            <person name="Mondo S."/>
            <person name="Pangilinan J."/>
            <person name="Riley R."/>
            <person name="Labutti K."/>
            <person name="Andreopoulos B."/>
            <person name="Lipzen A."/>
            <person name="Chen C."/>
            <person name="Yanf M."/>
            <person name="Daum C."/>
            <person name="Ng V."/>
            <person name="Clum A."/>
            <person name="Steindorff A."/>
            <person name="Ohm R."/>
            <person name="Martin F."/>
            <person name="Silar P."/>
            <person name="Natvig D."/>
            <person name="Lalanne C."/>
            <person name="Gautier V."/>
            <person name="Ament-Velasquez S.L."/>
            <person name="Kruys A."/>
            <person name="Hutchinson M.I."/>
            <person name="Powell A.J."/>
            <person name="Barry K."/>
            <person name="Miller A.N."/>
            <person name="Grigoriev I.V."/>
            <person name="Debuchy R."/>
            <person name="Gladieux P."/>
            <person name="Thoren M.H."/>
            <person name="Johannesson H."/>
        </authorList>
    </citation>
    <scope>NUCLEOTIDE SEQUENCE</scope>
    <source>
        <strain evidence="4">SMH4607-1</strain>
    </source>
</reference>
<dbReference type="Gene3D" id="3.40.50.720">
    <property type="entry name" value="NAD(P)-binding Rossmann-like Domain"/>
    <property type="match status" value="1"/>
</dbReference>
<sequence length="305" mass="31864">MVSIKTVAVLGGTGNLGPAIVTELVSAGFSVTGVTREGSTNSTPKYPDGLPVQRVDFGSFDALKTVFDGQDAVVSVVGFPGLAGQKLAIDAAIAAGVKRFIPSEFGVNTQKARGTTIGNLLAVKIGVTDYLAEKAEANPGFTWTALTTGHFFDWALENGYYGIDLKAKTAVIVDAGNEKAHSSNLAQIGRSVAGILKHPDETANKYLGTASFNAAQNEVIALVEELAGIKLTVESVKSADLHKTGQEKLAAGDPRAFSDFLKEFAFAEGKGNAISEEESANALVGVPYESLRDTVTAWLKKAGLI</sequence>
<dbReference type="EMBL" id="JAUKUA010000002">
    <property type="protein sequence ID" value="KAK0725233.1"/>
    <property type="molecule type" value="Genomic_DNA"/>
</dbReference>
<gene>
    <name evidence="4" type="ORF">B0H67DRAFT_480557</name>
</gene>
<dbReference type="Gene3D" id="3.90.25.10">
    <property type="entry name" value="UDP-galactose 4-epimerase, domain 1"/>
    <property type="match status" value="1"/>
</dbReference>
<dbReference type="GO" id="GO:0016491">
    <property type="term" value="F:oxidoreductase activity"/>
    <property type="evidence" value="ECO:0007669"/>
    <property type="project" value="UniProtKB-KW"/>
</dbReference>
<feature type="domain" description="NmrA-like" evidence="3">
    <location>
        <begin position="5"/>
        <end position="242"/>
    </location>
</feature>
<dbReference type="Pfam" id="PF05368">
    <property type="entry name" value="NmrA"/>
    <property type="match status" value="1"/>
</dbReference>
<comment type="caution">
    <text evidence="4">The sequence shown here is derived from an EMBL/GenBank/DDBJ whole genome shotgun (WGS) entry which is preliminary data.</text>
</comment>
<keyword evidence="5" id="KW-1185">Reference proteome</keyword>
<keyword evidence="1" id="KW-0521">NADP</keyword>
<dbReference type="Proteomes" id="UP001172102">
    <property type="component" value="Unassembled WGS sequence"/>
</dbReference>
<evidence type="ECO:0000313" key="4">
    <source>
        <dbReference type="EMBL" id="KAK0725233.1"/>
    </source>
</evidence>
<organism evidence="4 5">
    <name type="scientific">Lasiosphaeris hirsuta</name>
    <dbReference type="NCBI Taxonomy" id="260670"/>
    <lineage>
        <taxon>Eukaryota</taxon>
        <taxon>Fungi</taxon>
        <taxon>Dikarya</taxon>
        <taxon>Ascomycota</taxon>
        <taxon>Pezizomycotina</taxon>
        <taxon>Sordariomycetes</taxon>
        <taxon>Sordariomycetidae</taxon>
        <taxon>Sordariales</taxon>
        <taxon>Lasiosphaeriaceae</taxon>
        <taxon>Lasiosphaeris</taxon>
    </lineage>
</organism>
<dbReference type="CDD" id="cd05259">
    <property type="entry name" value="PCBER_SDR_a"/>
    <property type="match status" value="1"/>
</dbReference>
<evidence type="ECO:0000256" key="1">
    <source>
        <dbReference type="ARBA" id="ARBA00022857"/>
    </source>
</evidence>
<name>A0AA40B082_9PEZI</name>
<dbReference type="InterPro" id="IPR008030">
    <property type="entry name" value="NmrA-like"/>
</dbReference>
<evidence type="ECO:0000313" key="5">
    <source>
        <dbReference type="Proteomes" id="UP001172102"/>
    </source>
</evidence>
<evidence type="ECO:0000256" key="2">
    <source>
        <dbReference type="ARBA" id="ARBA00023002"/>
    </source>
</evidence>
<dbReference type="PANTHER" id="PTHR47706">
    <property type="entry name" value="NMRA-LIKE FAMILY PROTEIN"/>
    <property type="match status" value="1"/>
</dbReference>
<dbReference type="SUPFAM" id="SSF51735">
    <property type="entry name" value="NAD(P)-binding Rossmann-fold domains"/>
    <property type="match status" value="1"/>
</dbReference>
<dbReference type="InterPro" id="IPR051609">
    <property type="entry name" value="NmrA/Isoflavone_reductase-like"/>
</dbReference>
<dbReference type="PANTHER" id="PTHR47706:SF10">
    <property type="entry name" value="NMRA-LIKE DOMAIN-CONTAINING PROTEIN"/>
    <property type="match status" value="1"/>
</dbReference>
<keyword evidence="2" id="KW-0560">Oxidoreductase</keyword>
<protein>
    <recommendedName>
        <fullName evidence="3">NmrA-like domain-containing protein</fullName>
    </recommendedName>
</protein>
<evidence type="ECO:0000259" key="3">
    <source>
        <dbReference type="Pfam" id="PF05368"/>
    </source>
</evidence>
<accession>A0AA40B082</accession>
<dbReference type="AlphaFoldDB" id="A0AA40B082"/>